<dbReference type="EMBL" id="JAUCMV010000003">
    <property type="protein sequence ID" value="KAK0408152.1"/>
    <property type="molecule type" value="Genomic_DNA"/>
</dbReference>
<dbReference type="AlphaFoldDB" id="A0AA39LSL2"/>
<evidence type="ECO:0000313" key="1">
    <source>
        <dbReference type="EMBL" id="KAK0408152.1"/>
    </source>
</evidence>
<reference evidence="1" key="1">
    <citation type="submission" date="2023-06" db="EMBL/GenBank/DDBJ databases">
        <title>Genomic analysis of the entomopathogenic nematode Steinernema hermaphroditum.</title>
        <authorList>
            <person name="Schwarz E.M."/>
            <person name="Heppert J.K."/>
            <person name="Baniya A."/>
            <person name="Schwartz H.T."/>
            <person name="Tan C.-H."/>
            <person name="Antoshechkin I."/>
            <person name="Sternberg P.W."/>
            <person name="Goodrich-Blair H."/>
            <person name="Dillman A.R."/>
        </authorList>
    </citation>
    <scope>NUCLEOTIDE SEQUENCE</scope>
    <source>
        <strain evidence="1">PS9179</strain>
        <tissue evidence="1">Whole animal</tissue>
    </source>
</reference>
<keyword evidence="2" id="KW-1185">Reference proteome</keyword>
<sequence>MWDNCFTLQPQIYQDTFKMSGIPLLRHSRSILAALPPRPSAFKPNDVPATREALRDAPTSVDSINQIVTPNGHLSQYSYMVEKMDIAQPTLEGTYRSNSVSPYKMVMTLLYS</sequence>
<comment type="caution">
    <text evidence="1">The sequence shown here is derived from an EMBL/GenBank/DDBJ whole genome shotgun (WGS) entry which is preliminary data.</text>
</comment>
<dbReference type="Proteomes" id="UP001175271">
    <property type="component" value="Unassembled WGS sequence"/>
</dbReference>
<gene>
    <name evidence="1" type="ORF">QR680_003802</name>
</gene>
<proteinExistence type="predicted"/>
<organism evidence="1 2">
    <name type="scientific">Steinernema hermaphroditum</name>
    <dbReference type="NCBI Taxonomy" id="289476"/>
    <lineage>
        <taxon>Eukaryota</taxon>
        <taxon>Metazoa</taxon>
        <taxon>Ecdysozoa</taxon>
        <taxon>Nematoda</taxon>
        <taxon>Chromadorea</taxon>
        <taxon>Rhabditida</taxon>
        <taxon>Tylenchina</taxon>
        <taxon>Panagrolaimomorpha</taxon>
        <taxon>Strongyloidoidea</taxon>
        <taxon>Steinernematidae</taxon>
        <taxon>Steinernema</taxon>
    </lineage>
</organism>
<accession>A0AA39LSL2</accession>
<protein>
    <submittedName>
        <fullName evidence="1">Uncharacterized protein</fullName>
    </submittedName>
</protein>
<evidence type="ECO:0000313" key="2">
    <source>
        <dbReference type="Proteomes" id="UP001175271"/>
    </source>
</evidence>
<name>A0AA39LSL2_9BILA</name>